<proteinExistence type="predicted"/>
<comment type="caution">
    <text evidence="2">The sequence shown here is derived from an EMBL/GenBank/DDBJ whole genome shotgun (WGS) entry which is preliminary data.</text>
</comment>
<gene>
    <name evidence="2" type="ORF">GCM10009020_31580</name>
</gene>
<dbReference type="Proteomes" id="UP001500420">
    <property type="component" value="Unassembled WGS sequence"/>
</dbReference>
<dbReference type="EMBL" id="BAAADV010000007">
    <property type="protein sequence ID" value="GAA0680460.1"/>
    <property type="molecule type" value="Genomic_DNA"/>
</dbReference>
<organism evidence="2 3">
    <name type="scientific">Natronoarchaeum mannanilyticum</name>
    <dbReference type="NCBI Taxonomy" id="926360"/>
    <lineage>
        <taxon>Archaea</taxon>
        <taxon>Methanobacteriati</taxon>
        <taxon>Methanobacteriota</taxon>
        <taxon>Stenosarchaea group</taxon>
        <taxon>Halobacteria</taxon>
        <taxon>Halobacteriales</taxon>
        <taxon>Natronoarchaeaceae</taxon>
    </lineage>
</organism>
<dbReference type="RefSeq" id="WP_343775087.1">
    <property type="nucleotide sequence ID" value="NZ_BAAADV010000007.1"/>
</dbReference>
<protein>
    <recommendedName>
        <fullName evidence="1">TRAM domain-containing protein</fullName>
    </recommendedName>
</protein>
<dbReference type="PROSITE" id="PS50926">
    <property type="entry name" value="TRAM"/>
    <property type="match status" value="1"/>
</dbReference>
<keyword evidence="3" id="KW-1185">Reference proteome</keyword>
<accession>A0AAV3TDC5</accession>
<dbReference type="Pfam" id="PF01938">
    <property type="entry name" value="TRAM"/>
    <property type="match status" value="1"/>
</dbReference>
<name>A0AAV3TDC5_9EURY</name>
<evidence type="ECO:0000313" key="2">
    <source>
        <dbReference type="EMBL" id="GAA0680460.1"/>
    </source>
</evidence>
<feature type="domain" description="TRAM" evidence="1">
    <location>
        <begin position="9"/>
        <end position="67"/>
    </location>
</feature>
<reference evidence="2 3" key="1">
    <citation type="journal article" date="2019" name="Int. J. Syst. Evol. Microbiol.">
        <title>The Global Catalogue of Microorganisms (GCM) 10K type strain sequencing project: providing services to taxonomists for standard genome sequencing and annotation.</title>
        <authorList>
            <consortium name="The Broad Institute Genomics Platform"/>
            <consortium name="The Broad Institute Genome Sequencing Center for Infectious Disease"/>
            <person name="Wu L."/>
            <person name="Ma J."/>
        </authorList>
    </citation>
    <scope>NUCLEOTIDE SEQUENCE [LARGE SCALE GENOMIC DNA]</scope>
    <source>
        <strain evidence="2 3">JCM 16328</strain>
    </source>
</reference>
<dbReference type="Gene3D" id="2.40.50.140">
    <property type="entry name" value="Nucleic acid-binding proteins"/>
    <property type="match status" value="1"/>
</dbReference>
<dbReference type="InterPro" id="IPR002792">
    <property type="entry name" value="TRAM_dom"/>
</dbReference>
<dbReference type="InterPro" id="IPR012340">
    <property type="entry name" value="NA-bd_OB-fold"/>
</dbReference>
<dbReference type="AlphaFoldDB" id="A0AAV3TDC5"/>
<evidence type="ECO:0000259" key="1">
    <source>
        <dbReference type="PROSITE" id="PS50926"/>
    </source>
</evidence>
<sequence length="67" mass="7120">MSNAGSTAPVDEGEQYTVEIDEMGEEGDGIAEVEDFVILVPEADLGDRVTVEIDDVADDFATAEVVE</sequence>
<evidence type="ECO:0000313" key="3">
    <source>
        <dbReference type="Proteomes" id="UP001500420"/>
    </source>
</evidence>
<dbReference type="SUPFAM" id="SSF50249">
    <property type="entry name" value="Nucleic acid-binding proteins"/>
    <property type="match status" value="1"/>
</dbReference>